<feature type="transmembrane region" description="Helical" evidence="4">
    <location>
        <begin position="214"/>
        <end position="234"/>
    </location>
</feature>
<evidence type="ECO:0000256" key="4">
    <source>
        <dbReference type="SAM" id="Phobius"/>
    </source>
</evidence>
<dbReference type="PANTHER" id="PTHR14969">
    <property type="entry name" value="SPHINGOSINE-1-PHOSPHATE PHOSPHOHYDROLASE"/>
    <property type="match status" value="1"/>
</dbReference>
<feature type="transmembrane region" description="Helical" evidence="4">
    <location>
        <begin position="154"/>
        <end position="175"/>
    </location>
</feature>
<evidence type="ECO:0000256" key="3">
    <source>
        <dbReference type="ARBA" id="ARBA00047594"/>
    </source>
</evidence>
<dbReference type="STRING" id="1035188.HMPREF9952_1203"/>
<dbReference type="SMART" id="SM00014">
    <property type="entry name" value="acidPPc"/>
    <property type="match status" value="1"/>
</dbReference>
<gene>
    <name evidence="6" type="ORF">HMPREF9952_1203</name>
</gene>
<feature type="transmembrane region" description="Helical" evidence="4">
    <location>
        <begin position="47"/>
        <end position="65"/>
    </location>
</feature>
<feature type="transmembrane region" description="Helical" evidence="4">
    <location>
        <begin position="72"/>
        <end position="89"/>
    </location>
</feature>
<keyword evidence="4" id="KW-1133">Transmembrane helix</keyword>
<protein>
    <recommendedName>
        <fullName evidence="1">undecaprenyl-diphosphate phosphatase</fullName>
        <ecNumber evidence="1">3.6.1.27</ecNumber>
    </recommendedName>
    <alternativeName>
        <fullName evidence="2">Undecaprenyl pyrophosphate phosphatase</fullName>
    </alternativeName>
</protein>
<dbReference type="EMBL" id="AFUV01000001">
    <property type="protein sequence ID" value="EGV07740.1"/>
    <property type="molecule type" value="Genomic_DNA"/>
</dbReference>
<reference evidence="6 7" key="1">
    <citation type="submission" date="2011-07" db="EMBL/GenBank/DDBJ databases">
        <authorList>
            <person name="Harkins D.M."/>
            <person name="Madupu R."/>
            <person name="Durkin A.S."/>
            <person name="Torralba M."/>
            <person name="Methe B."/>
            <person name="Sutton G.G."/>
            <person name="Nelson K.E."/>
        </authorList>
    </citation>
    <scope>NUCLEOTIDE SEQUENCE [LARGE SCALE GENOMIC DNA]</scope>
    <source>
        <strain evidence="6 7">HK 85</strain>
    </source>
</reference>
<comment type="caution">
    <text evidence="6">The sequence shown here is derived from an EMBL/GenBank/DDBJ whole genome shotgun (WGS) entry which is preliminary data.</text>
</comment>
<dbReference type="GO" id="GO:0050380">
    <property type="term" value="F:undecaprenyl-diphosphatase activity"/>
    <property type="evidence" value="ECO:0007669"/>
    <property type="project" value="UniProtKB-EC"/>
</dbReference>
<dbReference type="InterPro" id="IPR036938">
    <property type="entry name" value="PAP2/HPO_sf"/>
</dbReference>
<feature type="transmembrane region" description="Helical" evidence="4">
    <location>
        <begin position="187"/>
        <end position="208"/>
    </location>
</feature>
<keyword evidence="4" id="KW-0472">Membrane</keyword>
<dbReference type="SUPFAM" id="SSF48317">
    <property type="entry name" value="Acid phosphatase/Vanadium-dependent haloperoxidase"/>
    <property type="match status" value="1"/>
</dbReference>
<dbReference type="RefSeq" id="WP_007241351.1">
    <property type="nucleotide sequence ID" value="NZ_AFUV01000001.1"/>
</dbReference>
<dbReference type="Gene3D" id="1.20.144.10">
    <property type="entry name" value="Phosphatidic acid phosphatase type 2/haloperoxidase"/>
    <property type="match status" value="1"/>
</dbReference>
<evidence type="ECO:0000313" key="7">
    <source>
        <dbReference type="Proteomes" id="UP000006235"/>
    </source>
</evidence>
<accession>F9Q5S1</accession>
<feature type="transmembrane region" description="Helical" evidence="4">
    <location>
        <begin position="7"/>
        <end position="27"/>
    </location>
</feature>
<dbReference type="PANTHER" id="PTHR14969:SF54">
    <property type="entry name" value="PHOSPHATIDYLGLYCEROPHOSPHATASE B"/>
    <property type="match status" value="1"/>
</dbReference>
<sequence length="244" mass="28058">MFKRLSLYTLLLCLVPIFIWAFGYHWHGNAGLADWDYWLYCLTQSGTAPYALVTCAVFALCFRVLFKNNRQWFWGVFIMAFSVVGTQALKSGMKALFSEPRPFVTYLAEQSPTTTDDFYFHSRDERAEIVQTFFATQSDTPAWLRSHYAEETGYSFPSGHTIFAATWLMLAVGFAQLLGNRSWRAKLLIGVILLWSVLMLVSRVRLGMHYPQDLLAAILGAWVVNSLIFVFYKIKTAYINFSKR</sequence>
<dbReference type="Pfam" id="PF01569">
    <property type="entry name" value="PAP2"/>
    <property type="match status" value="1"/>
</dbReference>
<dbReference type="Proteomes" id="UP000006235">
    <property type="component" value="Unassembled WGS sequence"/>
</dbReference>
<name>F9Q5S1_9PAST</name>
<organism evidence="6 7">
    <name type="scientific">Haemophilus pittmaniae HK 85</name>
    <dbReference type="NCBI Taxonomy" id="1035188"/>
    <lineage>
        <taxon>Bacteria</taxon>
        <taxon>Pseudomonadati</taxon>
        <taxon>Pseudomonadota</taxon>
        <taxon>Gammaproteobacteria</taxon>
        <taxon>Pasteurellales</taxon>
        <taxon>Pasteurellaceae</taxon>
        <taxon>Haemophilus</taxon>
    </lineage>
</organism>
<evidence type="ECO:0000256" key="2">
    <source>
        <dbReference type="ARBA" id="ARBA00032707"/>
    </source>
</evidence>
<dbReference type="EC" id="3.6.1.27" evidence="1"/>
<keyword evidence="4" id="KW-0812">Transmembrane</keyword>
<dbReference type="AlphaFoldDB" id="F9Q5S1"/>
<comment type="catalytic activity">
    <reaction evidence="3">
        <text>di-trans,octa-cis-undecaprenyl diphosphate + H2O = di-trans,octa-cis-undecaprenyl phosphate + phosphate + H(+)</text>
        <dbReference type="Rhea" id="RHEA:28094"/>
        <dbReference type="ChEBI" id="CHEBI:15377"/>
        <dbReference type="ChEBI" id="CHEBI:15378"/>
        <dbReference type="ChEBI" id="CHEBI:43474"/>
        <dbReference type="ChEBI" id="CHEBI:58405"/>
        <dbReference type="ChEBI" id="CHEBI:60392"/>
        <dbReference type="EC" id="3.6.1.27"/>
    </reaction>
</comment>
<feature type="domain" description="Phosphatidic acid phosphatase type 2/haloperoxidase" evidence="5">
    <location>
        <begin position="74"/>
        <end position="229"/>
    </location>
</feature>
<evidence type="ECO:0000313" key="6">
    <source>
        <dbReference type="EMBL" id="EGV07740.1"/>
    </source>
</evidence>
<evidence type="ECO:0000259" key="5">
    <source>
        <dbReference type="SMART" id="SM00014"/>
    </source>
</evidence>
<dbReference type="GO" id="GO:0005886">
    <property type="term" value="C:plasma membrane"/>
    <property type="evidence" value="ECO:0007669"/>
    <property type="project" value="TreeGrafter"/>
</dbReference>
<evidence type="ECO:0000256" key="1">
    <source>
        <dbReference type="ARBA" id="ARBA00012374"/>
    </source>
</evidence>
<dbReference type="InterPro" id="IPR000326">
    <property type="entry name" value="PAP2/HPO"/>
</dbReference>
<proteinExistence type="predicted"/>